<evidence type="ECO:0000313" key="2">
    <source>
        <dbReference type="WBParaSite" id="ES5_v2.g13695.t2"/>
    </source>
</evidence>
<dbReference type="WBParaSite" id="ES5_v2.g13695.t2">
    <property type="protein sequence ID" value="ES5_v2.g13695.t2"/>
    <property type="gene ID" value="ES5_v2.g13695"/>
</dbReference>
<accession>A0AC34FA38</accession>
<proteinExistence type="predicted"/>
<name>A0AC34FA38_9BILA</name>
<evidence type="ECO:0000313" key="1">
    <source>
        <dbReference type="Proteomes" id="UP000887579"/>
    </source>
</evidence>
<protein>
    <submittedName>
        <fullName evidence="2">Strictosidine synthase conserved region domain-containing protein</fullName>
    </submittedName>
</protein>
<organism evidence="1 2">
    <name type="scientific">Panagrolaimus sp. ES5</name>
    <dbReference type="NCBI Taxonomy" id="591445"/>
    <lineage>
        <taxon>Eukaryota</taxon>
        <taxon>Metazoa</taxon>
        <taxon>Ecdysozoa</taxon>
        <taxon>Nematoda</taxon>
        <taxon>Chromadorea</taxon>
        <taxon>Rhabditida</taxon>
        <taxon>Tylenchina</taxon>
        <taxon>Panagrolaimomorpha</taxon>
        <taxon>Panagrolaimoidea</taxon>
        <taxon>Panagrolaimidae</taxon>
        <taxon>Panagrolaimus</taxon>
    </lineage>
</organism>
<reference evidence="2" key="1">
    <citation type="submission" date="2022-11" db="UniProtKB">
        <authorList>
            <consortium name="WormBaseParasite"/>
        </authorList>
    </citation>
    <scope>IDENTIFICATION</scope>
</reference>
<dbReference type="Proteomes" id="UP000887579">
    <property type="component" value="Unplaced"/>
</dbReference>
<sequence>MPDNIRFDSSKETLIIPLADERMDFRILNYPFIKHYMLLIYEKFLWNQKPNFSTFTSVIFLNTTNGEIIQAWNDPTGNSIGGITQVLPINDKVFLFGTDMAPALFLLKL</sequence>